<dbReference type="Proteomes" id="UP000623067">
    <property type="component" value="Unassembled WGS sequence"/>
</dbReference>
<keyword evidence="3" id="KW-1185">Reference proteome</keyword>
<evidence type="ECO:0000313" key="2">
    <source>
        <dbReference type="EMBL" id="GGB14935.1"/>
    </source>
</evidence>
<protein>
    <recommendedName>
        <fullName evidence="4">Recombinase RecA</fullName>
    </recommendedName>
</protein>
<dbReference type="Pfam" id="PF13481">
    <property type="entry name" value="AAA_25"/>
    <property type="match status" value="1"/>
</dbReference>
<reference evidence="2" key="1">
    <citation type="journal article" date="2014" name="Int. J. Syst. Evol. Microbiol.">
        <title>Complete genome sequence of Corynebacterium casei LMG S-19264T (=DSM 44701T), isolated from a smear-ripened cheese.</title>
        <authorList>
            <consortium name="US DOE Joint Genome Institute (JGI-PGF)"/>
            <person name="Walter F."/>
            <person name="Albersmeier A."/>
            <person name="Kalinowski J."/>
            <person name="Ruckert C."/>
        </authorList>
    </citation>
    <scope>NUCLEOTIDE SEQUENCE</scope>
    <source>
        <strain evidence="2">CGMCC 1.15330</strain>
    </source>
</reference>
<feature type="region of interest" description="Disordered" evidence="1">
    <location>
        <begin position="1"/>
        <end position="32"/>
    </location>
</feature>
<evidence type="ECO:0000313" key="3">
    <source>
        <dbReference type="Proteomes" id="UP000623067"/>
    </source>
</evidence>
<gene>
    <name evidence="2" type="ORF">GCM10011380_00430</name>
</gene>
<dbReference type="InterPro" id="IPR027417">
    <property type="entry name" value="P-loop_NTPase"/>
</dbReference>
<dbReference type="Gene3D" id="3.40.50.300">
    <property type="entry name" value="P-loop containing nucleotide triphosphate hydrolases"/>
    <property type="match status" value="1"/>
</dbReference>
<evidence type="ECO:0000256" key="1">
    <source>
        <dbReference type="SAM" id="MobiDB-lite"/>
    </source>
</evidence>
<feature type="compositionally biased region" description="Basic and acidic residues" evidence="1">
    <location>
        <begin position="17"/>
        <end position="28"/>
    </location>
</feature>
<name>A0A916SSI9_9SPHN</name>
<comment type="caution">
    <text evidence="2">The sequence shown here is derived from an EMBL/GenBank/DDBJ whole genome shotgun (WGS) entry which is preliminary data.</text>
</comment>
<proteinExistence type="predicted"/>
<dbReference type="EMBL" id="BMIH01000001">
    <property type="protein sequence ID" value="GGB14935.1"/>
    <property type="molecule type" value="Genomic_DNA"/>
</dbReference>
<organism evidence="2 3">
    <name type="scientific">Sphingomonas metalli</name>
    <dbReference type="NCBI Taxonomy" id="1779358"/>
    <lineage>
        <taxon>Bacteria</taxon>
        <taxon>Pseudomonadati</taxon>
        <taxon>Pseudomonadota</taxon>
        <taxon>Alphaproteobacteria</taxon>
        <taxon>Sphingomonadales</taxon>
        <taxon>Sphingomonadaceae</taxon>
        <taxon>Sphingomonas</taxon>
    </lineage>
</organism>
<sequence length="424" mass="47601">MDDMDDPDNLNSYWDSLPERTPEDDGRSFEPPVRSHLRVVDDEYEADAKPDRIVKATPFTWRPTAAIPKREWLYGRHLLRKFVSLDVAAGGVGKSSLKVGEALAMASGRDLYGKGLPEGALTVWMWNLEDPLDEIERRLHATAQRFRVTPEEISGRLYVDSGRDQPLVMATEGPDGAMIVRPVVDALIEEMIARKVDVLQIDPFISSHAVSENDNNAIDIVAREWNVVAERTGAAINLVHHVRKQNGESATADSARGASALIGKARSVLVYNRMTEDEAKTLCVDEQERRFFFRVDNDKANLAPPQAGDWYRMNNVDLENGDSVGVACAWSPPDLFEGMTSRHLYSVQKAISEGDWRENSQSKEWVGHPVAAALMLNPDDKKDRAKIVHFIKVWIAEGALEVVEKDDKKRMPRKHVVVGKWVEL</sequence>
<reference evidence="2" key="2">
    <citation type="submission" date="2020-09" db="EMBL/GenBank/DDBJ databases">
        <authorList>
            <person name="Sun Q."/>
            <person name="Zhou Y."/>
        </authorList>
    </citation>
    <scope>NUCLEOTIDE SEQUENCE</scope>
    <source>
        <strain evidence="2">CGMCC 1.15330</strain>
    </source>
</reference>
<evidence type="ECO:0008006" key="4">
    <source>
        <dbReference type="Google" id="ProtNLM"/>
    </source>
</evidence>
<dbReference type="AlphaFoldDB" id="A0A916SSI9"/>
<accession>A0A916SSI9</accession>